<evidence type="ECO:0000313" key="2">
    <source>
        <dbReference type="EMBL" id="MBP1474503.1"/>
    </source>
</evidence>
<proteinExistence type="predicted"/>
<feature type="domain" description="Tsi6" evidence="1">
    <location>
        <begin position="13"/>
        <end position="85"/>
    </location>
</feature>
<comment type="caution">
    <text evidence="2">The sequence shown here is derived from an EMBL/GenBank/DDBJ whole genome shotgun (WGS) entry which is preliminary data.</text>
</comment>
<name>A0ABS4DN77_9GAMM</name>
<reference evidence="2 3" key="1">
    <citation type="submission" date="2021-04" db="EMBL/GenBank/DDBJ databases">
        <authorList>
            <person name="Huq M.A."/>
        </authorList>
    </citation>
    <scope>NUCLEOTIDE SEQUENCE [LARGE SCALE GENOMIC DNA]</scope>
    <source>
        <strain evidence="2 3">MAH-13</strain>
    </source>
</reference>
<keyword evidence="3" id="KW-1185">Reference proteome</keyword>
<dbReference type="Proteomes" id="UP000823790">
    <property type="component" value="Unassembled WGS sequence"/>
</dbReference>
<evidence type="ECO:0000259" key="1">
    <source>
        <dbReference type="Pfam" id="PF18660"/>
    </source>
</evidence>
<accession>A0ABS4DN77</accession>
<evidence type="ECO:0000313" key="3">
    <source>
        <dbReference type="Proteomes" id="UP000823790"/>
    </source>
</evidence>
<sequence length="91" mass="10240">MTKRIRAMRSARHALELVISRLAANPAYGVYLHAHRQLGQVLEELGRSNLPAPRERSWLDIGLMAARELEADDPELADALMTADYDFKHAS</sequence>
<dbReference type="Pfam" id="PF18660">
    <property type="entry name" value="Tsi6"/>
    <property type="match status" value="1"/>
</dbReference>
<gene>
    <name evidence="2" type="ORF">J7I44_09325</name>
</gene>
<dbReference type="RefSeq" id="WP_209619385.1">
    <property type="nucleotide sequence ID" value="NZ_JAGJRS010000018.1"/>
</dbReference>
<dbReference type="InterPro" id="IPR040818">
    <property type="entry name" value="Tsi6"/>
</dbReference>
<dbReference type="EMBL" id="JAGJRS010000018">
    <property type="protein sequence ID" value="MBP1474503.1"/>
    <property type="molecule type" value="Genomic_DNA"/>
</dbReference>
<protein>
    <recommendedName>
        <fullName evidence="1">Tsi6 domain-containing protein</fullName>
    </recommendedName>
</protein>
<organism evidence="2 3">
    <name type="scientific">Frateuria flava</name>
    <dbReference type="NCBI Taxonomy" id="2821489"/>
    <lineage>
        <taxon>Bacteria</taxon>
        <taxon>Pseudomonadati</taxon>
        <taxon>Pseudomonadota</taxon>
        <taxon>Gammaproteobacteria</taxon>
        <taxon>Lysobacterales</taxon>
        <taxon>Rhodanobacteraceae</taxon>
        <taxon>Frateuria</taxon>
    </lineage>
</organism>